<dbReference type="InterPro" id="IPR033121">
    <property type="entry name" value="PEPTIDASE_A1"/>
</dbReference>
<dbReference type="InterPro" id="IPR021109">
    <property type="entry name" value="Peptidase_aspartic_dom_sf"/>
</dbReference>
<keyword evidence="5" id="KW-0378">Hydrolase</keyword>
<sequence>MVTLSRVVLLAGLLAVAAADGLLRIPLQRKPKAPSAAPVGLNPSDLLSASAVAAAGYVPLTNYVEFQFYGEISIGTPPQKLQVCFDTGSSDLWVPAHECDHCAGTHRFARNASSTFALAADPNFTVAYGSGGARGIAGTETISIGGFSASEVPFGVVQHEQASLANMKADGLLGLAFDGLATISHPPAFMLLVLQNANLAPQFAFYLTPEPNQEGSMLLLGGGDPAWLDGASYMTFDVVPQYGYWTFWRVQVHSLLIGNRLNACDAGCIAFIDTGTSLLGVPAPLYAGVLDAIAQYATRAGCYCMLTAYGYQCYMCSASNFPPLRIGFGGSGYFVLTGEDYALCMGATCLILLQPSGQDMWTIGDVFLKKFKSLYDVRKRTVAFLCPDDAPEMCGPERGDVTPRAFLDNMSLSAMDAHTILILFVTGCSILGSLFIVLTYFMYPMLQSKRVLVLLYYLSLCHLVYNGTLWISALFQYSSGSAGCGLQLVLQQFAGVGTLLLSAVISIELLRAVRGWQSHTKDYSAVYHTVIWGICTLCGCVTIWTGVLGYVPNAYGPSRACWAEHTPAWGRVTFFYVPVVGTLLLSLYAVFAALHRLQSTNLIQTESGRRSSRLLVSYVSVLAISLVVPTVVGVLSLYATIPESLSFVSELCFYSQGLLHGFVWACSPSFQQAYAQRYYMMGDEEVACLVAE</sequence>
<feature type="signal peptide" evidence="11">
    <location>
        <begin position="1"/>
        <end position="19"/>
    </location>
</feature>
<feature type="transmembrane region" description="Helical" evidence="10">
    <location>
        <begin position="572"/>
        <end position="594"/>
    </location>
</feature>
<evidence type="ECO:0000256" key="4">
    <source>
        <dbReference type="ARBA" id="ARBA00022692"/>
    </source>
</evidence>
<feature type="domain" description="G-protein coupled receptors family 2 profile 2" evidence="12">
    <location>
        <begin position="418"/>
        <end position="672"/>
    </location>
</feature>
<dbReference type="SUPFAM" id="SSF50630">
    <property type="entry name" value="Acid proteases"/>
    <property type="match status" value="1"/>
</dbReference>
<evidence type="ECO:0000256" key="5">
    <source>
        <dbReference type="ARBA" id="ARBA00022750"/>
    </source>
</evidence>
<name>A0A067CRG3_SAPPC</name>
<accession>A0A067CRG3</accession>
<organism evidence="14 15">
    <name type="scientific">Saprolegnia parasitica (strain CBS 223.65)</name>
    <dbReference type="NCBI Taxonomy" id="695850"/>
    <lineage>
        <taxon>Eukaryota</taxon>
        <taxon>Sar</taxon>
        <taxon>Stramenopiles</taxon>
        <taxon>Oomycota</taxon>
        <taxon>Saprolegniomycetes</taxon>
        <taxon>Saprolegniales</taxon>
        <taxon>Saprolegniaceae</taxon>
        <taxon>Saprolegnia</taxon>
    </lineage>
</organism>
<dbReference type="PRINTS" id="PR00792">
    <property type="entry name" value="PEPSIN"/>
</dbReference>
<dbReference type="SUPFAM" id="SSF81321">
    <property type="entry name" value="Family A G protein-coupled receptor-like"/>
    <property type="match status" value="1"/>
</dbReference>
<keyword evidence="7 10" id="KW-0472">Membrane</keyword>
<feature type="transmembrane region" description="Helical" evidence="10">
    <location>
        <begin position="530"/>
        <end position="552"/>
    </location>
</feature>
<keyword evidence="4 10" id="KW-0812">Transmembrane</keyword>
<feature type="disulfide bond" evidence="9">
    <location>
        <begin position="264"/>
        <end position="268"/>
    </location>
</feature>
<evidence type="ECO:0000256" key="7">
    <source>
        <dbReference type="ARBA" id="ARBA00023136"/>
    </source>
</evidence>
<evidence type="ECO:0000313" key="14">
    <source>
        <dbReference type="EMBL" id="KDO33274.1"/>
    </source>
</evidence>
<dbReference type="STRING" id="695850.A0A067CRG3"/>
<comment type="similarity">
    <text evidence="2">Belongs to the peptidase A1 family.</text>
</comment>
<dbReference type="GO" id="GO:0006508">
    <property type="term" value="P:proteolysis"/>
    <property type="evidence" value="ECO:0007669"/>
    <property type="project" value="UniProtKB-KW"/>
</dbReference>
<evidence type="ECO:0008006" key="16">
    <source>
        <dbReference type="Google" id="ProtNLM"/>
    </source>
</evidence>
<proteinExistence type="inferred from homology"/>
<feature type="chain" id="PRO_5001638028" description="Peptidase A1 domain-containing protein" evidence="11">
    <location>
        <begin position="20"/>
        <end position="692"/>
    </location>
</feature>
<feature type="active site" evidence="8">
    <location>
        <position position="273"/>
    </location>
</feature>
<evidence type="ECO:0000256" key="6">
    <source>
        <dbReference type="ARBA" id="ARBA00022989"/>
    </source>
</evidence>
<comment type="subcellular location">
    <subcellularLocation>
        <location evidence="1">Membrane</location>
        <topology evidence="1">Multi-pass membrane protein</topology>
    </subcellularLocation>
</comment>
<keyword evidence="15" id="KW-1185">Reference proteome</keyword>
<dbReference type="InterPro" id="IPR017981">
    <property type="entry name" value="GPCR_2-like_7TM"/>
</dbReference>
<evidence type="ECO:0000256" key="1">
    <source>
        <dbReference type="ARBA" id="ARBA00004141"/>
    </source>
</evidence>
<dbReference type="CDD" id="cd05471">
    <property type="entry name" value="pepsin_like"/>
    <property type="match status" value="1"/>
</dbReference>
<dbReference type="GO" id="GO:0016020">
    <property type="term" value="C:membrane"/>
    <property type="evidence" value="ECO:0007669"/>
    <property type="project" value="UniProtKB-SubCell"/>
</dbReference>
<evidence type="ECO:0000256" key="11">
    <source>
        <dbReference type="SAM" id="SignalP"/>
    </source>
</evidence>
<dbReference type="OMA" id="AHQTHVF"/>
<feature type="transmembrane region" description="Helical" evidence="10">
    <location>
        <begin position="615"/>
        <end position="641"/>
    </location>
</feature>
<dbReference type="Pfam" id="PF00026">
    <property type="entry name" value="Asp"/>
    <property type="match status" value="1"/>
</dbReference>
<evidence type="ECO:0000256" key="10">
    <source>
        <dbReference type="SAM" id="Phobius"/>
    </source>
</evidence>
<dbReference type="GeneID" id="24124650"/>
<keyword evidence="11" id="KW-0732">Signal</keyword>
<dbReference type="GO" id="GO:0004888">
    <property type="term" value="F:transmembrane signaling receptor activity"/>
    <property type="evidence" value="ECO:0007669"/>
    <property type="project" value="InterPro"/>
</dbReference>
<dbReference type="InterPro" id="IPR001461">
    <property type="entry name" value="Aspartic_peptidase_A1"/>
</dbReference>
<dbReference type="Gene3D" id="2.40.70.10">
    <property type="entry name" value="Acid Proteases"/>
    <property type="match status" value="2"/>
</dbReference>
<dbReference type="GO" id="GO:0007166">
    <property type="term" value="P:cell surface receptor signaling pathway"/>
    <property type="evidence" value="ECO:0007669"/>
    <property type="project" value="InterPro"/>
</dbReference>
<dbReference type="VEuPathDB" id="FungiDB:SPRG_02085"/>
<feature type="domain" description="Peptidase A1" evidence="13">
    <location>
        <begin position="68"/>
        <end position="385"/>
    </location>
</feature>
<dbReference type="RefSeq" id="XP_012196028.1">
    <property type="nucleotide sequence ID" value="XM_012340638.1"/>
</dbReference>
<dbReference type="KEGG" id="spar:SPRG_02085"/>
<feature type="transmembrane region" description="Helical" evidence="10">
    <location>
        <begin position="455"/>
        <end position="477"/>
    </location>
</feature>
<feature type="transmembrane region" description="Helical" evidence="10">
    <location>
        <begin position="420"/>
        <end position="443"/>
    </location>
</feature>
<evidence type="ECO:0000313" key="15">
    <source>
        <dbReference type="Proteomes" id="UP000030745"/>
    </source>
</evidence>
<protein>
    <recommendedName>
        <fullName evidence="16">Peptidase A1 domain-containing protein</fullName>
    </recommendedName>
</protein>
<dbReference type="FunFam" id="2.40.70.10:FF:000008">
    <property type="entry name" value="Cathepsin D"/>
    <property type="match status" value="1"/>
</dbReference>
<dbReference type="Gene3D" id="1.20.1070.10">
    <property type="entry name" value="Rhodopsin 7-helix transmembrane proteins"/>
    <property type="match status" value="1"/>
</dbReference>
<dbReference type="AlphaFoldDB" id="A0A067CRG3"/>
<dbReference type="InterPro" id="IPR034164">
    <property type="entry name" value="Pepsin-like_dom"/>
</dbReference>
<dbReference type="EMBL" id="KK583193">
    <property type="protein sequence ID" value="KDO33274.1"/>
    <property type="molecule type" value="Genomic_DNA"/>
</dbReference>
<dbReference type="PANTHER" id="PTHR47966:SF51">
    <property type="entry name" value="BETA-SITE APP-CLEAVING ENZYME, ISOFORM A-RELATED"/>
    <property type="match status" value="1"/>
</dbReference>
<dbReference type="GO" id="GO:0004190">
    <property type="term" value="F:aspartic-type endopeptidase activity"/>
    <property type="evidence" value="ECO:0007669"/>
    <property type="project" value="UniProtKB-KW"/>
</dbReference>
<feature type="active site" evidence="8">
    <location>
        <position position="86"/>
    </location>
</feature>
<gene>
    <name evidence="14" type="ORF">SPRG_02085</name>
</gene>
<reference evidence="14 15" key="1">
    <citation type="journal article" date="2013" name="PLoS Genet.">
        <title>Distinctive expansion of potential virulence genes in the genome of the oomycete fish pathogen Saprolegnia parasitica.</title>
        <authorList>
            <person name="Jiang R.H."/>
            <person name="de Bruijn I."/>
            <person name="Haas B.J."/>
            <person name="Belmonte R."/>
            <person name="Lobach L."/>
            <person name="Christie J."/>
            <person name="van den Ackerveken G."/>
            <person name="Bottin A."/>
            <person name="Bulone V."/>
            <person name="Diaz-Moreno S.M."/>
            <person name="Dumas B."/>
            <person name="Fan L."/>
            <person name="Gaulin E."/>
            <person name="Govers F."/>
            <person name="Grenville-Briggs L.J."/>
            <person name="Horner N.R."/>
            <person name="Levin J.Z."/>
            <person name="Mammella M."/>
            <person name="Meijer H.J."/>
            <person name="Morris P."/>
            <person name="Nusbaum C."/>
            <person name="Oome S."/>
            <person name="Phillips A.J."/>
            <person name="van Rooyen D."/>
            <person name="Rzeszutek E."/>
            <person name="Saraiva M."/>
            <person name="Secombes C.J."/>
            <person name="Seidl M.F."/>
            <person name="Snel B."/>
            <person name="Stassen J.H."/>
            <person name="Sykes S."/>
            <person name="Tripathy S."/>
            <person name="van den Berg H."/>
            <person name="Vega-Arreguin J.C."/>
            <person name="Wawra S."/>
            <person name="Young S.K."/>
            <person name="Zeng Q."/>
            <person name="Dieguez-Uribeondo J."/>
            <person name="Russ C."/>
            <person name="Tyler B.M."/>
            <person name="van West P."/>
        </authorList>
    </citation>
    <scope>NUCLEOTIDE SEQUENCE [LARGE SCALE GENOMIC DNA]</scope>
    <source>
        <strain evidence="14 15">CBS 223.65</strain>
    </source>
</reference>
<evidence type="ECO:0000256" key="2">
    <source>
        <dbReference type="ARBA" id="ARBA00007447"/>
    </source>
</evidence>
<evidence type="ECO:0000256" key="3">
    <source>
        <dbReference type="ARBA" id="ARBA00022670"/>
    </source>
</evidence>
<keyword evidence="3" id="KW-0645">Protease</keyword>
<dbReference type="OrthoDB" id="771136at2759"/>
<keyword evidence="5" id="KW-0064">Aspartyl protease</keyword>
<keyword evidence="9" id="KW-1015">Disulfide bond</keyword>
<evidence type="ECO:0000259" key="12">
    <source>
        <dbReference type="PROSITE" id="PS50261"/>
    </source>
</evidence>
<keyword evidence="6 10" id="KW-1133">Transmembrane helix</keyword>
<evidence type="ECO:0000256" key="8">
    <source>
        <dbReference type="PIRSR" id="PIRSR601461-1"/>
    </source>
</evidence>
<dbReference type="PANTHER" id="PTHR47966">
    <property type="entry name" value="BETA-SITE APP-CLEAVING ENZYME, ISOFORM A-RELATED"/>
    <property type="match status" value="1"/>
</dbReference>
<feature type="transmembrane region" description="Helical" evidence="10">
    <location>
        <begin position="489"/>
        <end position="510"/>
    </location>
</feature>
<dbReference type="PROSITE" id="PS51767">
    <property type="entry name" value="PEPTIDASE_A1"/>
    <property type="match status" value="1"/>
</dbReference>
<evidence type="ECO:0000256" key="9">
    <source>
        <dbReference type="PIRSR" id="PIRSR601461-2"/>
    </source>
</evidence>
<dbReference type="PROSITE" id="PS50261">
    <property type="entry name" value="G_PROTEIN_RECEP_F2_4"/>
    <property type="match status" value="1"/>
</dbReference>
<dbReference type="Proteomes" id="UP000030745">
    <property type="component" value="Unassembled WGS sequence"/>
</dbReference>
<evidence type="ECO:0000259" key="13">
    <source>
        <dbReference type="PROSITE" id="PS51767"/>
    </source>
</evidence>